<sequence length="73" mass="7628">MGKDAEKRLALVLSTALAAFAATKVAGTLLDEPEERGVGDDVKEALVQGAFSVAATIVSSLIIRNVLSKRWGT</sequence>
<dbReference type="EMBL" id="CP045121">
    <property type="protein sequence ID" value="QIN78673.1"/>
    <property type="molecule type" value="Genomic_DNA"/>
</dbReference>
<accession>A0A6G8PWV5</accession>
<dbReference type="Proteomes" id="UP000502706">
    <property type="component" value="Chromosome"/>
</dbReference>
<organism evidence="2 3">
    <name type="scientific">Rubrobacter marinus</name>
    <dbReference type="NCBI Taxonomy" id="2653852"/>
    <lineage>
        <taxon>Bacteria</taxon>
        <taxon>Bacillati</taxon>
        <taxon>Actinomycetota</taxon>
        <taxon>Rubrobacteria</taxon>
        <taxon>Rubrobacterales</taxon>
        <taxon>Rubrobacteraceae</taxon>
        <taxon>Rubrobacter</taxon>
    </lineage>
</organism>
<proteinExistence type="predicted"/>
<evidence type="ECO:0000313" key="3">
    <source>
        <dbReference type="Proteomes" id="UP000502706"/>
    </source>
</evidence>
<dbReference type="RefSeq" id="WP_166396346.1">
    <property type="nucleotide sequence ID" value="NZ_CP045121.1"/>
</dbReference>
<keyword evidence="1" id="KW-0472">Membrane</keyword>
<dbReference type="KEGG" id="rmar:GBA65_09245"/>
<protein>
    <submittedName>
        <fullName evidence="2">Uncharacterized protein</fullName>
    </submittedName>
</protein>
<keyword evidence="1" id="KW-0812">Transmembrane</keyword>
<evidence type="ECO:0000313" key="2">
    <source>
        <dbReference type="EMBL" id="QIN78673.1"/>
    </source>
</evidence>
<reference evidence="2 3" key="1">
    <citation type="submission" date="2019-10" db="EMBL/GenBank/DDBJ databases">
        <title>Rubrobacter sp nov SCSIO 52915 isolated from a deep-sea sediment in the South China Sea.</title>
        <authorList>
            <person name="Chen R.W."/>
        </authorList>
    </citation>
    <scope>NUCLEOTIDE SEQUENCE [LARGE SCALE GENOMIC DNA]</scope>
    <source>
        <strain evidence="2 3">SCSIO 52915</strain>
    </source>
</reference>
<dbReference type="AlphaFoldDB" id="A0A6G8PWV5"/>
<gene>
    <name evidence="2" type="ORF">GBA65_09245</name>
</gene>
<feature type="transmembrane region" description="Helical" evidence="1">
    <location>
        <begin position="45"/>
        <end position="67"/>
    </location>
</feature>
<keyword evidence="3" id="KW-1185">Reference proteome</keyword>
<evidence type="ECO:0000256" key="1">
    <source>
        <dbReference type="SAM" id="Phobius"/>
    </source>
</evidence>
<keyword evidence="1" id="KW-1133">Transmembrane helix</keyword>
<name>A0A6G8PWV5_9ACTN</name>